<evidence type="ECO:0000256" key="3">
    <source>
        <dbReference type="ARBA" id="ARBA00038054"/>
    </source>
</evidence>
<evidence type="ECO:0000256" key="1">
    <source>
        <dbReference type="ARBA" id="ARBA00001917"/>
    </source>
</evidence>
<feature type="domain" description="Flavin reductase like" evidence="4">
    <location>
        <begin position="14"/>
        <end position="166"/>
    </location>
</feature>
<dbReference type="RefSeq" id="WP_213559915.1">
    <property type="nucleotide sequence ID" value="NZ_JBHZDI010000096.1"/>
</dbReference>
<dbReference type="InterPro" id="IPR012349">
    <property type="entry name" value="Split_barrel_FMN-bd"/>
</dbReference>
<dbReference type="PANTHER" id="PTHR43567">
    <property type="entry name" value="FLAVOREDOXIN-RELATED-RELATED"/>
    <property type="match status" value="1"/>
</dbReference>
<dbReference type="InterPro" id="IPR002563">
    <property type="entry name" value="Flavin_Rdtase-like_dom"/>
</dbReference>
<gene>
    <name evidence="5" type="ORF">KHQ06_14150</name>
</gene>
<evidence type="ECO:0000259" key="4">
    <source>
        <dbReference type="SMART" id="SM00903"/>
    </source>
</evidence>
<comment type="cofactor">
    <cofactor evidence="1">
        <name>FMN</name>
        <dbReference type="ChEBI" id="CHEBI:58210"/>
    </cofactor>
</comment>
<evidence type="ECO:0000256" key="2">
    <source>
        <dbReference type="ARBA" id="ARBA00022630"/>
    </source>
</evidence>
<keyword evidence="2" id="KW-0285">Flavoprotein</keyword>
<keyword evidence="6" id="KW-1185">Reference proteome</keyword>
<dbReference type="EMBL" id="CP074371">
    <property type="protein sequence ID" value="QVI23848.1"/>
    <property type="molecule type" value="Genomic_DNA"/>
</dbReference>
<dbReference type="PANTHER" id="PTHR43567:SF1">
    <property type="entry name" value="FLAVOREDOXIN"/>
    <property type="match status" value="1"/>
</dbReference>
<evidence type="ECO:0000313" key="5">
    <source>
        <dbReference type="EMBL" id="QVI23848.1"/>
    </source>
</evidence>
<dbReference type="Gene3D" id="2.30.110.10">
    <property type="entry name" value="Electron Transport, Fmn-binding Protein, Chain A"/>
    <property type="match status" value="1"/>
</dbReference>
<reference evidence="5 6" key="1">
    <citation type="submission" date="2021-04" db="EMBL/GenBank/DDBJ databases">
        <title>Nocardia tengchongensis.</title>
        <authorList>
            <person name="Zhuang k."/>
            <person name="Ran Y."/>
            <person name="Li W."/>
        </authorList>
    </citation>
    <scope>NUCLEOTIDE SEQUENCE [LARGE SCALE GENOMIC DNA]</scope>
    <source>
        <strain evidence="5 6">CFH S0057</strain>
    </source>
</reference>
<proteinExistence type="inferred from homology"/>
<accession>A0ABX8CVD8</accession>
<dbReference type="SMART" id="SM00903">
    <property type="entry name" value="Flavin_Reduct"/>
    <property type="match status" value="1"/>
</dbReference>
<dbReference type="Pfam" id="PF01613">
    <property type="entry name" value="Flavin_Reduct"/>
    <property type="match status" value="1"/>
</dbReference>
<dbReference type="SUPFAM" id="SSF50475">
    <property type="entry name" value="FMN-binding split barrel"/>
    <property type="match status" value="1"/>
</dbReference>
<dbReference type="InterPro" id="IPR052174">
    <property type="entry name" value="Flavoredoxin"/>
</dbReference>
<evidence type="ECO:0000313" key="6">
    <source>
        <dbReference type="Proteomes" id="UP000683310"/>
    </source>
</evidence>
<organism evidence="5 6">
    <name type="scientific">Nocardia tengchongensis</name>
    <dbReference type="NCBI Taxonomy" id="2055889"/>
    <lineage>
        <taxon>Bacteria</taxon>
        <taxon>Bacillati</taxon>
        <taxon>Actinomycetota</taxon>
        <taxon>Actinomycetes</taxon>
        <taxon>Mycobacteriales</taxon>
        <taxon>Nocardiaceae</taxon>
        <taxon>Nocardia</taxon>
    </lineage>
</organism>
<name>A0ABX8CVD8_9NOCA</name>
<sequence>MGSDNAIERAHRLLAPRIAYLIGTVNEDKTPNLIPVSNLTSVSTQPQQIALAVHKQWSTFETLRTAAGFTVSVPVFGQLEAVWKLGARYSHFPTAGPVEKLIASGLPLDYQASEYGPVLSSGIGWMCCRIIARLDLGGDHGIVIGQAEQVWFNPDYLEIDGTPRGTPHPVMQQTGNQFTSTADKFTSVPYF</sequence>
<comment type="similarity">
    <text evidence="3">Belongs to the flavoredoxin family.</text>
</comment>
<protein>
    <submittedName>
        <fullName evidence="5">Flavin reductase</fullName>
    </submittedName>
</protein>
<dbReference type="Proteomes" id="UP000683310">
    <property type="component" value="Chromosome"/>
</dbReference>